<reference evidence="1" key="2">
    <citation type="submission" date="2020-09" db="EMBL/GenBank/DDBJ databases">
        <authorList>
            <person name="Sun Q."/>
            <person name="Ohkuma M."/>
        </authorList>
    </citation>
    <scope>NUCLEOTIDE SEQUENCE</scope>
    <source>
        <strain evidence="1">JCM 4125</strain>
    </source>
</reference>
<dbReference type="Proteomes" id="UP000646776">
    <property type="component" value="Unassembled WGS sequence"/>
</dbReference>
<dbReference type="EMBL" id="BMSA01000012">
    <property type="protein sequence ID" value="GGT60964.1"/>
    <property type="molecule type" value="Genomic_DNA"/>
</dbReference>
<keyword evidence="2" id="KW-1185">Reference proteome</keyword>
<proteinExistence type="predicted"/>
<evidence type="ECO:0000313" key="2">
    <source>
        <dbReference type="Proteomes" id="UP000646776"/>
    </source>
</evidence>
<organism evidence="1 2">
    <name type="scientific">Streptomyces phaeofaciens</name>
    <dbReference type="NCBI Taxonomy" id="68254"/>
    <lineage>
        <taxon>Bacteria</taxon>
        <taxon>Bacillati</taxon>
        <taxon>Actinomycetota</taxon>
        <taxon>Actinomycetes</taxon>
        <taxon>Kitasatosporales</taxon>
        <taxon>Streptomycetaceae</taxon>
        <taxon>Streptomyces</taxon>
    </lineage>
</organism>
<comment type="caution">
    <text evidence="1">The sequence shown here is derived from an EMBL/GenBank/DDBJ whole genome shotgun (WGS) entry which is preliminary data.</text>
</comment>
<protein>
    <submittedName>
        <fullName evidence="1">Uncharacterized protein</fullName>
    </submittedName>
</protein>
<dbReference type="AlphaFoldDB" id="A0A918HFN1"/>
<reference evidence="1" key="1">
    <citation type="journal article" date="2014" name="Int. J. Syst. Evol. Microbiol.">
        <title>Complete genome sequence of Corynebacterium casei LMG S-19264T (=DSM 44701T), isolated from a smear-ripened cheese.</title>
        <authorList>
            <consortium name="US DOE Joint Genome Institute (JGI-PGF)"/>
            <person name="Walter F."/>
            <person name="Albersmeier A."/>
            <person name="Kalinowski J."/>
            <person name="Ruckert C."/>
        </authorList>
    </citation>
    <scope>NUCLEOTIDE SEQUENCE</scope>
    <source>
        <strain evidence="1">JCM 4125</strain>
    </source>
</reference>
<name>A0A918HFN1_9ACTN</name>
<evidence type="ECO:0000313" key="1">
    <source>
        <dbReference type="EMBL" id="GGT60964.1"/>
    </source>
</evidence>
<sequence>MHEGAQQVVGGGQGETRLARQLFGRGTVLMFGDGLQQAHRALDGADEGRPGGLRLLGERRVGWALERGRGRAWPGGG</sequence>
<accession>A0A918HFN1</accession>
<gene>
    <name evidence="1" type="ORF">GCM10010226_43200</name>
</gene>